<dbReference type="InterPro" id="IPR037675">
    <property type="entry name" value="PIG-O_N"/>
</dbReference>
<accession>A0A835STJ4</accession>
<evidence type="ECO:0000256" key="9">
    <source>
        <dbReference type="ARBA" id="ARBA00023180"/>
    </source>
</evidence>
<proteinExistence type="predicted"/>
<keyword evidence="3" id="KW-0337">GPI-anchor biosynthesis</keyword>
<dbReference type="EMBL" id="JAEHOD010000114">
    <property type="protein sequence ID" value="KAG2425616.1"/>
    <property type="molecule type" value="Genomic_DNA"/>
</dbReference>
<feature type="compositionally biased region" description="Polar residues" evidence="10">
    <location>
        <begin position="264"/>
        <end position="285"/>
    </location>
</feature>
<keyword evidence="7 11" id="KW-1133">Transmembrane helix</keyword>
<gene>
    <name evidence="12" type="ORF">HYH02_014990</name>
</gene>
<keyword evidence="6" id="KW-0256">Endoplasmic reticulum</keyword>
<dbReference type="InterPro" id="IPR017850">
    <property type="entry name" value="Alkaline_phosphatase_core_sf"/>
</dbReference>
<feature type="transmembrane region" description="Helical" evidence="11">
    <location>
        <begin position="726"/>
        <end position="748"/>
    </location>
</feature>
<dbReference type="AlphaFoldDB" id="A0A835STJ4"/>
<feature type="region of interest" description="Disordered" evidence="10">
    <location>
        <begin position="1166"/>
        <end position="1200"/>
    </location>
</feature>
<feature type="transmembrane region" description="Helical" evidence="11">
    <location>
        <begin position="1109"/>
        <end position="1129"/>
    </location>
</feature>
<evidence type="ECO:0000256" key="2">
    <source>
        <dbReference type="ARBA" id="ARBA00004687"/>
    </source>
</evidence>
<protein>
    <recommendedName>
        <fullName evidence="14">GPI ethanolamine phosphate transferase 3</fullName>
    </recommendedName>
</protein>
<feature type="region of interest" description="Disordered" evidence="10">
    <location>
        <begin position="690"/>
        <end position="714"/>
    </location>
</feature>
<dbReference type="GO" id="GO:0006506">
    <property type="term" value="P:GPI anchor biosynthetic process"/>
    <property type="evidence" value="ECO:0007669"/>
    <property type="project" value="UniProtKB-UniPathway"/>
</dbReference>
<dbReference type="PANTHER" id="PTHR23071:SF1">
    <property type="entry name" value="GPI ETHANOLAMINE PHOSPHATE TRANSFERASE 3"/>
    <property type="match status" value="1"/>
</dbReference>
<feature type="transmembrane region" description="Helical" evidence="11">
    <location>
        <begin position="1248"/>
        <end position="1272"/>
    </location>
</feature>
<dbReference type="InterPro" id="IPR039524">
    <property type="entry name" value="PIGO/GPI13"/>
</dbReference>
<comment type="pathway">
    <text evidence="2">Glycolipid biosynthesis; glycosylphosphatidylinositol-anchor biosynthesis.</text>
</comment>
<feature type="transmembrane region" description="Helical" evidence="11">
    <location>
        <begin position="787"/>
        <end position="807"/>
    </location>
</feature>
<comment type="subcellular location">
    <subcellularLocation>
        <location evidence="1">Endoplasmic reticulum membrane</location>
        <topology evidence="1">Multi-pass membrane protein</topology>
    </subcellularLocation>
</comment>
<evidence type="ECO:0000256" key="4">
    <source>
        <dbReference type="ARBA" id="ARBA00022679"/>
    </source>
</evidence>
<evidence type="ECO:0000256" key="1">
    <source>
        <dbReference type="ARBA" id="ARBA00004477"/>
    </source>
</evidence>
<feature type="compositionally biased region" description="Low complexity" evidence="10">
    <location>
        <begin position="286"/>
        <end position="306"/>
    </location>
</feature>
<evidence type="ECO:0000256" key="3">
    <source>
        <dbReference type="ARBA" id="ARBA00022502"/>
    </source>
</evidence>
<keyword evidence="9" id="KW-0325">Glycoprotein</keyword>
<dbReference type="UniPathway" id="UPA00196"/>
<dbReference type="GO" id="GO:0005789">
    <property type="term" value="C:endoplasmic reticulum membrane"/>
    <property type="evidence" value="ECO:0007669"/>
    <property type="project" value="UniProtKB-SubCell"/>
</dbReference>
<evidence type="ECO:0000256" key="6">
    <source>
        <dbReference type="ARBA" id="ARBA00022824"/>
    </source>
</evidence>
<comment type="caution">
    <text evidence="12">The sequence shown here is derived from an EMBL/GenBank/DDBJ whole genome shotgun (WGS) entry which is preliminary data.</text>
</comment>
<organism evidence="12 13">
    <name type="scientific">Chlamydomonas schloesseri</name>
    <dbReference type="NCBI Taxonomy" id="2026947"/>
    <lineage>
        <taxon>Eukaryota</taxon>
        <taxon>Viridiplantae</taxon>
        <taxon>Chlorophyta</taxon>
        <taxon>core chlorophytes</taxon>
        <taxon>Chlorophyceae</taxon>
        <taxon>CS clade</taxon>
        <taxon>Chlamydomonadales</taxon>
        <taxon>Chlamydomonadaceae</taxon>
        <taxon>Chlamydomonas</taxon>
    </lineage>
</organism>
<reference evidence="12" key="1">
    <citation type="journal article" date="2020" name="bioRxiv">
        <title>Comparative genomics of Chlamydomonas.</title>
        <authorList>
            <person name="Craig R.J."/>
            <person name="Hasan A.R."/>
            <person name="Ness R.W."/>
            <person name="Keightley P.D."/>
        </authorList>
    </citation>
    <scope>NUCLEOTIDE SEQUENCE</scope>
    <source>
        <strain evidence="12">CCAP 11/173</strain>
    </source>
</reference>
<keyword evidence="13" id="KW-1185">Reference proteome</keyword>
<evidence type="ECO:0000256" key="11">
    <source>
        <dbReference type="SAM" id="Phobius"/>
    </source>
</evidence>
<feature type="region of interest" description="Disordered" evidence="10">
    <location>
        <begin position="257"/>
        <end position="319"/>
    </location>
</feature>
<evidence type="ECO:0000256" key="7">
    <source>
        <dbReference type="ARBA" id="ARBA00022989"/>
    </source>
</evidence>
<keyword evidence="8 11" id="KW-0472">Membrane</keyword>
<dbReference type="CDD" id="cd16023">
    <property type="entry name" value="GPI_EPT_3"/>
    <property type="match status" value="1"/>
</dbReference>
<feature type="transmembrane region" description="Helical" evidence="11">
    <location>
        <begin position="654"/>
        <end position="673"/>
    </location>
</feature>
<dbReference type="SUPFAM" id="SSF53649">
    <property type="entry name" value="Alkaline phosphatase-like"/>
    <property type="match status" value="1"/>
</dbReference>
<feature type="transmembrane region" description="Helical" evidence="11">
    <location>
        <begin position="1065"/>
        <end position="1089"/>
    </location>
</feature>
<evidence type="ECO:0000256" key="10">
    <source>
        <dbReference type="SAM" id="MobiDB-lite"/>
    </source>
</evidence>
<dbReference type="PANTHER" id="PTHR23071">
    <property type="entry name" value="PHOSPHATIDYLINOSITOL GLYCAN"/>
    <property type="match status" value="1"/>
</dbReference>
<evidence type="ECO:0000256" key="5">
    <source>
        <dbReference type="ARBA" id="ARBA00022692"/>
    </source>
</evidence>
<evidence type="ECO:0000256" key="8">
    <source>
        <dbReference type="ARBA" id="ARBA00023136"/>
    </source>
</evidence>
<dbReference type="Proteomes" id="UP000613740">
    <property type="component" value="Unassembled WGS sequence"/>
</dbReference>
<dbReference type="Gene3D" id="3.40.720.10">
    <property type="entry name" value="Alkaline Phosphatase, subunit A"/>
    <property type="match status" value="1"/>
</dbReference>
<feature type="transmembrane region" description="Helical" evidence="11">
    <location>
        <begin position="508"/>
        <end position="529"/>
    </location>
</feature>
<keyword evidence="5 11" id="KW-0812">Transmembrane</keyword>
<sequence>MPKLLGLLDNAGTHGAAFKFVADTPTITMSRLKAVLTGGLPTFLDIGQSFSAAALGEDNLLGQLRSTGARVVVMGDDTWAQLAPPSSYHGCHTFPSFDVHDLHTVDDGVWREVWPYLRRTGSCSCGNSTLGTCAKAGGGCADAHSGSGSAGKAEDAVATPGWEVLVAHYLGVDHAGHTYGGNSAQMYGKLQQMDEQISQIAAALLEGAAVPDEPYHRTLLLVMGDHGQTLSGDHGGGSDEERDSVLLAFNVGAWRAEKDRHRPSNTSSADSSGGYDNNMPSKPQNGGSSVASASGAAGTAGDGACSPEPGRGPHGGAAEPVAIPQIDLTPSLALLLGLPIPFGNMGKLNRRLWQLGHGPWRGTATGRNSGNTGDTVAPAAAAAAGGETGRGAQRARYLDALRANAVQVDRYLTAYAARGGLPATELGHCRRIFAAAQEAYAAASAIAGLGADAAGSRNPVAPEAQGHDAFAQAVPKEAQARAEAAFEAFLEAAGALARRKFTRFDLPFMTAGALLGVMACLGLHAWMLVRLWCASGGRAAPAAVAVLTHPQSLALVGLVALHAFGLFSAGWIQGEGRLHCCSLAVVTLLLWLRAAVALPRAASGFGQPSAAAESVTTGSAAAAAAARKAPFHAAFFSGQQSSAGAASRQLRRQLWLFTLAAAALAANVALQRYSLIDRWGSDPHDKRQLAAAGTVSVSAPEAGERSAGSEATGPGAHSAAAFLPAAVLRAVVTLLPLLLLPLVLQALAAPQMRHPMQQLSAASAVGEQAPGHQSGCRRAKPRSVVPGWTRAAFCYCSFVLVACWWLLQLLQAGSRLHRTAMPVVSAGDAKPTALAAEDDVRGEAMGPEERLRQDARLASLWTLVSAVWQALQRWPPAAVLLSEAQQRLAPLLQASALSGLKLWAAALQLGLRWPPAATAAQAAAGAVGAVLQLPLRLLLPRLVYALALVALGRLVAVRCRVSLCGRHRTNKAAAGKVASMGPAQEENDEERHGALLLDASFCSLASSTAVLALLLGPCGPAIVLLLVVQGVCLLELLLQQQPAVSPQKPGALAQLATAPPPRSSAAVAVLAAAAGCLLSLLGGQAFFLTGHFCEFSGLQYDSPFVGFDHMTWAATPLLFWINSFGGIMLPAMALPLVGAAAAAAATTVAPCAAACSPAVESLGAGRSEAASGGLPQSGRRAEDGVGPSASGSSRPVAGPLQAQVPSPAVEEVLPVHDVGRQALVWASAGRSLALTVAVLSAGIQRHHVVVWALFAPKLVFEVCFAAAAYTALTLAALGMP</sequence>
<evidence type="ECO:0000313" key="12">
    <source>
        <dbReference type="EMBL" id="KAG2425616.1"/>
    </source>
</evidence>
<name>A0A835STJ4_9CHLO</name>
<dbReference type="OrthoDB" id="272139at2759"/>
<evidence type="ECO:0000313" key="13">
    <source>
        <dbReference type="Proteomes" id="UP000613740"/>
    </source>
</evidence>
<keyword evidence="4" id="KW-0808">Transferase</keyword>
<evidence type="ECO:0008006" key="14">
    <source>
        <dbReference type="Google" id="ProtNLM"/>
    </source>
</evidence>
<feature type="transmembrane region" description="Helical" evidence="11">
    <location>
        <begin position="942"/>
        <end position="961"/>
    </location>
</feature>
<dbReference type="GO" id="GO:0051377">
    <property type="term" value="F:mannose-ethanolamine phosphotransferase activity"/>
    <property type="evidence" value="ECO:0007669"/>
    <property type="project" value="InterPro"/>
</dbReference>